<sequence length="234" mass="26106">MWAVATDSAKNEVQKTHATLARIVSEVASTVDPESALLEANTPLLHVVCLRERFSMFENIRACQMEWRRRPPPEPPPRAGFRISPLSRDELRALVDKCAKDHGITQNPPREERLFRRSFSPWSAAFARRATMGAELPMNHSITDVVELMREKRGVSEEALAPHSHRSWMLATGGGVDVPTSAGVGIVLSFLNSSTIIDNARTNCGALPCSCRTESRALLLALERPIIPRIRHRR</sequence>
<dbReference type="EMBL" id="AHKC01016031">
    <property type="protein sequence ID" value="EKF28323.1"/>
    <property type="molecule type" value="Genomic_DNA"/>
</dbReference>
<protein>
    <submittedName>
        <fullName evidence="1">Uncharacterized protein</fullName>
    </submittedName>
</protein>
<dbReference type="Proteomes" id="UP000007350">
    <property type="component" value="Unassembled WGS sequence"/>
</dbReference>
<accession>K2M052</accession>
<dbReference type="OrthoDB" id="415822at2759"/>
<evidence type="ECO:0000313" key="1">
    <source>
        <dbReference type="EMBL" id="EKF28323.1"/>
    </source>
</evidence>
<evidence type="ECO:0000313" key="2">
    <source>
        <dbReference type="Proteomes" id="UP000007350"/>
    </source>
</evidence>
<reference evidence="1 2" key="1">
    <citation type="journal article" date="2012" name="BMC Genomics">
        <title>Comparative genomic analysis of human infective Trypanosoma cruzi lineages with the bat-restricted subspecies T. cruzi marinkellei.</title>
        <authorList>
            <person name="Franzen O."/>
            <person name="Talavera-Lopez C."/>
            <person name="Ochaya S."/>
            <person name="Butler C.E."/>
            <person name="Messenger L.A."/>
            <person name="Lewis M.D."/>
            <person name="Llewellyn M.S."/>
            <person name="Marinkelle C.J."/>
            <person name="Tyler K.M."/>
            <person name="Miles M.A."/>
            <person name="Andersson B."/>
        </authorList>
    </citation>
    <scope>NUCLEOTIDE SEQUENCE [LARGE SCALE GENOMIC DNA]</scope>
    <source>
        <strain evidence="1 2">B7</strain>
    </source>
</reference>
<name>K2M052_TRYCR</name>
<dbReference type="AlphaFoldDB" id="K2M052"/>
<gene>
    <name evidence="1" type="ORF">MOQ_007932</name>
</gene>
<keyword evidence="2" id="KW-1185">Reference proteome</keyword>
<organism evidence="1 2">
    <name type="scientific">Trypanosoma cruzi marinkellei</name>
    <dbReference type="NCBI Taxonomy" id="85056"/>
    <lineage>
        <taxon>Eukaryota</taxon>
        <taxon>Discoba</taxon>
        <taxon>Euglenozoa</taxon>
        <taxon>Kinetoplastea</taxon>
        <taxon>Metakinetoplastina</taxon>
        <taxon>Trypanosomatida</taxon>
        <taxon>Trypanosomatidae</taxon>
        <taxon>Trypanosoma</taxon>
        <taxon>Schizotrypanum</taxon>
    </lineage>
</organism>
<proteinExistence type="predicted"/>
<comment type="caution">
    <text evidence="1">The sequence shown here is derived from an EMBL/GenBank/DDBJ whole genome shotgun (WGS) entry which is preliminary data.</text>
</comment>